<dbReference type="PANTHER" id="PTHR42718">
    <property type="entry name" value="MAJOR FACILITATOR SUPERFAMILY MULTIDRUG TRANSPORTER MFSC"/>
    <property type="match status" value="1"/>
</dbReference>
<feature type="transmembrane region" description="Helical" evidence="7">
    <location>
        <begin position="199"/>
        <end position="218"/>
    </location>
</feature>
<dbReference type="PANTHER" id="PTHR42718:SF24">
    <property type="entry name" value="MAJOR FACILITATOR SUPERFAMILY (MFS) PROFILE DOMAIN-CONTAINING PROTEIN"/>
    <property type="match status" value="1"/>
</dbReference>
<dbReference type="InterPro" id="IPR004638">
    <property type="entry name" value="EmrB-like"/>
</dbReference>
<feature type="domain" description="Major facilitator superfamily (MFS) profile" evidence="8">
    <location>
        <begin position="14"/>
        <end position="463"/>
    </location>
</feature>
<dbReference type="InterPro" id="IPR036259">
    <property type="entry name" value="MFS_trans_sf"/>
</dbReference>
<feature type="transmembrane region" description="Helical" evidence="7">
    <location>
        <begin position="109"/>
        <end position="129"/>
    </location>
</feature>
<feature type="transmembrane region" description="Helical" evidence="7">
    <location>
        <begin position="267"/>
        <end position="292"/>
    </location>
</feature>
<dbReference type="OrthoDB" id="9807274at2"/>
<dbReference type="Gene3D" id="1.20.1720.10">
    <property type="entry name" value="Multidrug resistance protein D"/>
    <property type="match status" value="1"/>
</dbReference>
<gene>
    <name evidence="9" type="ORF">E4656_08870</name>
</gene>
<organism evidence="9 10">
    <name type="scientific">Natronospirillum operosum</name>
    <dbReference type="NCBI Taxonomy" id="2759953"/>
    <lineage>
        <taxon>Bacteria</taxon>
        <taxon>Pseudomonadati</taxon>
        <taxon>Pseudomonadota</taxon>
        <taxon>Gammaproteobacteria</taxon>
        <taxon>Oceanospirillales</taxon>
        <taxon>Natronospirillaceae</taxon>
        <taxon>Natronospirillum</taxon>
    </lineage>
</organism>
<evidence type="ECO:0000259" key="8">
    <source>
        <dbReference type="PROSITE" id="PS50850"/>
    </source>
</evidence>
<proteinExistence type="predicted"/>
<feature type="transmembrane region" description="Helical" evidence="7">
    <location>
        <begin position="167"/>
        <end position="187"/>
    </location>
</feature>
<keyword evidence="5 7" id="KW-1133">Transmembrane helix</keyword>
<dbReference type="CDD" id="cd17503">
    <property type="entry name" value="MFS_LmrB_MDR_like"/>
    <property type="match status" value="1"/>
</dbReference>
<keyword evidence="10" id="KW-1185">Reference proteome</keyword>
<keyword evidence="6 7" id="KW-0472">Membrane</keyword>
<evidence type="ECO:0000256" key="4">
    <source>
        <dbReference type="ARBA" id="ARBA00022692"/>
    </source>
</evidence>
<evidence type="ECO:0000313" key="10">
    <source>
        <dbReference type="Proteomes" id="UP000297475"/>
    </source>
</evidence>
<dbReference type="NCBIfam" id="TIGR00711">
    <property type="entry name" value="efflux_EmrB"/>
    <property type="match status" value="1"/>
</dbReference>
<dbReference type="GO" id="GO:0022857">
    <property type="term" value="F:transmembrane transporter activity"/>
    <property type="evidence" value="ECO:0007669"/>
    <property type="project" value="InterPro"/>
</dbReference>
<feature type="transmembrane region" description="Helical" evidence="7">
    <location>
        <begin position="230"/>
        <end position="246"/>
    </location>
</feature>
<feature type="transmembrane region" description="Helical" evidence="7">
    <location>
        <begin position="79"/>
        <end position="97"/>
    </location>
</feature>
<keyword evidence="3" id="KW-1003">Cell membrane</keyword>
<evidence type="ECO:0000256" key="7">
    <source>
        <dbReference type="SAM" id="Phobius"/>
    </source>
</evidence>
<reference evidence="9 10" key="1">
    <citation type="submission" date="2019-04" db="EMBL/GenBank/DDBJ databases">
        <title>Natronospirillum operosus gen. nov., sp. nov., a haloalkaliphilic satellite isolated from decaying biomass of laboratory culture of cyanobacterium Geitlerinema sp. and proposal of Natronospirillaceae fam. nov. and Saccharospirillaceae fam. nov.</title>
        <authorList>
            <person name="Kevbrin V."/>
            <person name="Boltyanskaya Y."/>
            <person name="Koziaeva V."/>
            <person name="Grouzdev D.S."/>
            <person name="Park M."/>
            <person name="Cho J."/>
        </authorList>
    </citation>
    <scope>NUCLEOTIDE SEQUENCE [LARGE SCALE GENOMIC DNA]</scope>
    <source>
        <strain evidence="9 10">G-116</strain>
    </source>
</reference>
<feature type="transmembrane region" description="Helical" evidence="7">
    <location>
        <begin position="298"/>
        <end position="317"/>
    </location>
</feature>
<feature type="transmembrane region" description="Helical" evidence="7">
    <location>
        <begin position="329"/>
        <end position="348"/>
    </location>
</feature>
<evidence type="ECO:0000256" key="6">
    <source>
        <dbReference type="ARBA" id="ARBA00023136"/>
    </source>
</evidence>
<evidence type="ECO:0000256" key="3">
    <source>
        <dbReference type="ARBA" id="ARBA00022475"/>
    </source>
</evidence>
<dbReference type="Proteomes" id="UP000297475">
    <property type="component" value="Unassembled WGS sequence"/>
</dbReference>
<dbReference type="PROSITE" id="PS50850">
    <property type="entry name" value="MFS"/>
    <property type="match status" value="1"/>
</dbReference>
<dbReference type="EMBL" id="SRMF01000002">
    <property type="protein sequence ID" value="TGG94267.1"/>
    <property type="molecule type" value="Genomic_DNA"/>
</dbReference>
<feature type="transmembrane region" description="Helical" evidence="7">
    <location>
        <begin position="400"/>
        <end position="419"/>
    </location>
</feature>
<comment type="caution">
    <text evidence="9">The sequence shown here is derived from an EMBL/GenBank/DDBJ whole genome shotgun (WGS) entry which is preliminary data.</text>
</comment>
<dbReference type="Gene3D" id="1.20.1250.20">
    <property type="entry name" value="MFS general substrate transporter like domains"/>
    <property type="match status" value="1"/>
</dbReference>
<dbReference type="InterPro" id="IPR011701">
    <property type="entry name" value="MFS"/>
</dbReference>
<feature type="transmembrane region" description="Helical" evidence="7">
    <location>
        <begin position="12"/>
        <end position="40"/>
    </location>
</feature>
<keyword evidence="4 7" id="KW-0812">Transmembrane</keyword>
<dbReference type="SUPFAM" id="SSF103473">
    <property type="entry name" value="MFS general substrate transporter"/>
    <property type="match status" value="1"/>
</dbReference>
<evidence type="ECO:0000256" key="2">
    <source>
        <dbReference type="ARBA" id="ARBA00022448"/>
    </source>
</evidence>
<keyword evidence="2" id="KW-0813">Transport</keyword>
<comment type="subcellular location">
    <subcellularLocation>
        <location evidence="1">Cell membrane</location>
        <topology evidence="1">Multi-pass membrane protein</topology>
    </subcellularLocation>
</comment>
<dbReference type="GO" id="GO:0005886">
    <property type="term" value="C:plasma membrane"/>
    <property type="evidence" value="ECO:0007669"/>
    <property type="project" value="UniProtKB-SubCell"/>
</dbReference>
<feature type="transmembrane region" description="Helical" evidence="7">
    <location>
        <begin position="431"/>
        <end position="456"/>
    </location>
</feature>
<feature type="transmembrane region" description="Helical" evidence="7">
    <location>
        <begin position="52"/>
        <end position="72"/>
    </location>
</feature>
<sequence length="463" mass="49631">MDKSQSVEINRPLILGVLIFGAFVTVLNQTLMLVAIPPIMRDFDISAAQAQWVTTAFMLTNGIFIPVSAALIDRYSSRYLYLTAITLFLLGTALGAIAQTFPQLLTARIIQGMAAGIAMPLAQTVIMSLFPPHRRGTAMGLVGLVIAFAPAIGPTLSGWLIDQLSWRYLFIVLLPFVVLGLIAAWWVMADVTEYRDSRIDPLSVSLSTLGWGGLLYGFSMAGTVGWNQPSVIGALLIGVVALSLFIPQQLRMDKPMLEFRVFQAPMYRLTTGISIIVFTLLIGPQTLLPIYVQNARGFGALQTGLLLLPGAVVMGLMSPIAGRLFDRFGIRWLAIGGLLLMCIGLGHFVTLGPETPLSRITVGFILHMLGISTLMMSLITAGINASPPHLIAHATAMNNTLRMVGASIGTAVLVSIMSARTATLADLPTELALIGGLRTAFVTALCLALAGLVLAFRLRDQPS</sequence>
<protein>
    <submittedName>
        <fullName evidence="9">DHA2 family efflux MFS transporter permease subunit</fullName>
    </submittedName>
</protein>
<dbReference type="Pfam" id="PF07690">
    <property type="entry name" value="MFS_1"/>
    <property type="match status" value="1"/>
</dbReference>
<name>A0A4Z0W9H5_9GAMM</name>
<evidence type="ECO:0000256" key="1">
    <source>
        <dbReference type="ARBA" id="ARBA00004651"/>
    </source>
</evidence>
<evidence type="ECO:0000313" key="9">
    <source>
        <dbReference type="EMBL" id="TGG94267.1"/>
    </source>
</evidence>
<feature type="transmembrane region" description="Helical" evidence="7">
    <location>
        <begin position="141"/>
        <end position="161"/>
    </location>
</feature>
<evidence type="ECO:0000256" key="5">
    <source>
        <dbReference type="ARBA" id="ARBA00022989"/>
    </source>
</evidence>
<accession>A0A4Z0W9H5</accession>
<feature type="transmembrane region" description="Helical" evidence="7">
    <location>
        <begin position="360"/>
        <end position="379"/>
    </location>
</feature>
<dbReference type="AlphaFoldDB" id="A0A4Z0W9H5"/>
<dbReference type="InterPro" id="IPR020846">
    <property type="entry name" value="MFS_dom"/>
</dbReference>
<dbReference type="PRINTS" id="PR01036">
    <property type="entry name" value="TCRTETB"/>
</dbReference>
<dbReference type="RefSeq" id="WP_135482834.1">
    <property type="nucleotide sequence ID" value="NZ_SRMF01000002.1"/>
</dbReference>